<feature type="coiled-coil region" evidence="8">
    <location>
        <begin position="338"/>
        <end position="397"/>
    </location>
</feature>
<evidence type="ECO:0000256" key="7">
    <source>
        <dbReference type="ARBA" id="ARBA00023237"/>
    </source>
</evidence>
<comment type="similarity">
    <text evidence="2">Belongs to the outer membrane factor (OMF) (TC 1.B.17) family.</text>
</comment>
<evidence type="ECO:0000256" key="8">
    <source>
        <dbReference type="SAM" id="Coils"/>
    </source>
</evidence>
<evidence type="ECO:0000256" key="2">
    <source>
        <dbReference type="ARBA" id="ARBA00007613"/>
    </source>
</evidence>
<dbReference type="NCBIfam" id="TIGR01844">
    <property type="entry name" value="type_I_sec_TolC"/>
    <property type="match status" value="1"/>
</dbReference>
<dbReference type="GO" id="GO:0015562">
    <property type="term" value="F:efflux transmembrane transporter activity"/>
    <property type="evidence" value="ECO:0007669"/>
    <property type="project" value="InterPro"/>
</dbReference>
<comment type="caution">
    <text evidence="11">The sequence shown here is derived from an EMBL/GenBank/DDBJ whole genome shotgun (WGS) entry which is preliminary data.</text>
</comment>
<dbReference type="PANTHER" id="PTHR30026">
    <property type="entry name" value="OUTER MEMBRANE PROTEIN TOLC"/>
    <property type="match status" value="1"/>
</dbReference>
<dbReference type="AlphaFoldDB" id="A0A848ECI2"/>
<dbReference type="InterPro" id="IPR010130">
    <property type="entry name" value="T1SS_OMP_TolC"/>
</dbReference>
<dbReference type="EMBL" id="JABBKX010000004">
    <property type="protein sequence ID" value="NMJ42211.1"/>
    <property type="molecule type" value="Genomic_DNA"/>
</dbReference>
<reference evidence="11 12" key="1">
    <citation type="submission" date="2020-03" db="EMBL/GenBank/DDBJ databases">
        <authorList>
            <person name="Sun Q."/>
        </authorList>
    </citation>
    <scope>NUCLEOTIDE SEQUENCE [LARGE SCALE GENOMIC DNA]</scope>
    <source>
        <strain evidence="11 12">JC162</strain>
    </source>
</reference>
<dbReference type="Pfam" id="PF02321">
    <property type="entry name" value="OEP"/>
    <property type="match status" value="2"/>
</dbReference>
<feature type="compositionally biased region" description="Low complexity" evidence="9">
    <location>
        <begin position="484"/>
        <end position="494"/>
    </location>
</feature>
<gene>
    <name evidence="11" type="ORF">GWK16_13235</name>
</gene>
<keyword evidence="5" id="KW-0812">Transmembrane</keyword>
<dbReference type="InterPro" id="IPR003423">
    <property type="entry name" value="OMP_efflux"/>
</dbReference>
<feature type="region of interest" description="Disordered" evidence="9">
    <location>
        <begin position="480"/>
        <end position="503"/>
    </location>
</feature>
<evidence type="ECO:0000313" key="11">
    <source>
        <dbReference type="EMBL" id="NMJ42211.1"/>
    </source>
</evidence>
<dbReference type="GO" id="GO:0009279">
    <property type="term" value="C:cell outer membrane"/>
    <property type="evidence" value="ECO:0007669"/>
    <property type="project" value="UniProtKB-SubCell"/>
</dbReference>
<evidence type="ECO:0000256" key="9">
    <source>
        <dbReference type="SAM" id="MobiDB-lite"/>
    </source>
</evidence>
<dbReference type="InterPro" id="IPR051906">
    <property type="entry name" value="TolC-like"/>
</dbReference>
<evidence type="ECO:0000256" key="4">
    <source>
        <dbReference type="ARBA" id="ARBA00022452"/>
    </source>
</evidence>
<dbReference type="SUPFAM" id="SSF56954">
    <property type="entry name" value="Outer membrane efflux proteins (OEP)"/>
    <property type="match status" value="1"/>
</dbReference>
<evidence type="ECO:0000256" key="1">
    <source>
        <dbReference type="ARBA" id="ARBA00004442"/>
    </source>
</evidence>
<keyword evidence="10" id="KW-0732">Signal</keyword>
<sequence length="503" mass="53882">MSLRGTMLLSVALAALAPAEGRAQSLQEALAAAYANNPTLLAARAQQRAVDENVPQALSGWRPTVVLSGAGGYTNSTNRLQANVPAARDSAGNILNPTTVGEPFSAYTDIPRNTATLQATVTQPIYRGGRTTSSTRRAENQVYAQRARLLATEQGVLLDSVAAYVAVIRDGEVVRLNANNVEVLMRQLQATNERFRVGEITRTDVAQAESRLAGARANLQQSEGNLQSSRAVFQRLIGVEPARVQAPPPVIPPVRSVEEAVRLATDNNPTVVAAAFDEAAARDFIDVQFSALMPQVSVNASAFRIDNNQTRGSRQTGTQVTANLSVPLYQGGAEHSAVRQARQSAQQARQAVADAKRLAAQQATQAWESLRTARAQVESVRAQIRAQEIALDGVQREAIVGSRTTLDVLNAEQELLNARVSLVQALATLINASYALTATVGRLTARDLSLPVDVYDPRTYYNAVRDRWFGTGDFSDVPNQPQGAVQVQSLSPVVQPAPGPRSP</sequence>
<feature type="chain" id="PRO_5032973497" evidence="10">
    <location>
        <begin position="24"/>
        <end position="503"/>
    </location>
</feature>
<keyword evidence="4" id="KW-1134">Transmembrane beta strand</keyword>
<name>A0A848ECI2_9PROT</name>
<comment type="subcellular location">
    <subcellularLocation>
        <location evidence="1">Cell outer membrane</location>
    </subcellularLocation>
</comment>
<evidence type="ECO:0000256" key="10">
    <source>
        <dbReference type="SAM" id="SignalP"/>
    </source>
</evidence>
<evidence type="ECO:0000256" key="6">
    <source>
        <dbReference type="ARBA" id="ARBA00023136"/>
    </source>
</evidence>
<accession>A0A848ECI2</accession>
<organism evidence="11 12">
    <name type="scientific">Neoroseomonas marina</name>
    <dbReference type="NCBI Taxonomy" id="1232220"/>
    <lineage>
        <taxon>Bacteria</taxon>
        <taxon>Pseudomonadati</taxon>
        <taxon>Pseudomonadota</taxon>
        <taxon>Alphaproteobacteria</taxon>
        <taxon>Acetobacterales</taxon>
        <taxon>Acetobacteraceae</taxon>
        <taxon>Neoroseomonas</taxon>
    </lineage>
</organism>
<evidence type="ECO:0000313" key="12">
    <source>
        <dbReference type="Proteomes" id="UP000548582"/>
    </source>
</evidence>
<keyword evidence="6" id="KW-0472">Membrane</keyword>
<keyword evidence="8" id="KW-0175">Coiled coil</keyword>
<dbReference type="Proteomes" id="UP000548582">
    <property type="component" value="Unassembled WGS sequence"/>
</dbReference>
<keyword evidence="7" id="KW-0998">Cell outer membrane</keyword>
<keyword evidence="3" id="KW-0813">Transport</keyword>
<dbReference type="GO" id="GO:0015288">
    <property type="term" value="F:porin activity"/>
    <property type="evidence" value="ECO:0007669"/>
    <property type="project" value="TreeGrafter"/>
</dbReference>
<proteinExistence type="inferred from homology"/>
<evidence type="ECO:0000256" key="3">
    <source>
        <dbReference type="ARBA" id="ARBA00022448"/>
    </source>
</evidence>
<dbReference type="GO" id="GO:1990281">
    <property type="term" value="C:efflux pump complex"/>
    <property type="evidence" value="ECO:0007669"/>
    <property type="project" value="TreeGrafter"/>
</dbReference>
<keyword evidence="12" id="KW-1185">Reference proteome</keyword>
<evidence type="ECO:0000256" key="5">
    <source>
        <dbReference type="ARBA" id="ARBA00022692"/>
    </source>
</evidence>
<protein>
    <submittedName>
        <fullName evidence="11">TolC family outer membrane protein</fullName>
    </submittedName>
</protein>
<dbReference type="PANTHER" id="PTHR30026:SF22">
    <property type="entry name" value="OUTER MEMBRANE EFFLUX PROTEIN"/>
    <property type="match status" value="1"/>
</dbReference>
<feature type="signal peptide" evidence="10">
    <location>
        <begin position="1"/>
        <end position="23"/>
    </location>
</feature>
<dbReference type="Gene3D" id="1.20.1600.10">
    <property type="entry name" value="Outer membrane efflux proteins (OEP)"/>
    <property type="match status" value="1"/>
</dbReference>